<dbReference type="EMBL" id="QNVT01000014">
    <property type="protein sequence ID" value="REC61475.1"/>
    <property type="molecule type" value="Genomic_DNA"/>
</dbReference>
<comment type="caution">
    <text evidence="2">The sequence shown here is derived from an EMBL/GenBank/DDBJ whole genome shotgun (WGS) entry which is preliminary data.</text>
</comment>
<keyword evidence="3" id="KW-1185">Reference proteome</keyword>
<feature type="signal peptide" evidence="1">
    <location>
        <begin position="1"/>
        <end position="19"/>
    </location>
</feature>
<evidence type="ECO:0000313" key="2">
    <source>
        <dbReference type="EMBL" id="REC61475.1"/>
    </source>
</evidence>
<keyword evidence="2" id="KW-0675">Receptor</keyword>
<evidence type="ECO:0000256" key="1">
    <source>
        <dbReference type="SAM" id="SignalP"/>
    </source>
</evidence>
<dbReference type="Proteomes" id="UP000256686">
    <property type="component" value="Unassembled WGS sequence"/>
</dbReference>
<accession>A0A3D9C6H4</accession>
<dbReference type="SUPFAM" id="SSF56935">
    <property type="entry name" value="Porins"/>
    <property type="match status" value="1"/>
</dbReference>
<sequence length="471" mass="51618">MLKKSLVLMSISAAFFAQAQDVSLIRNTVDVYSSSPMVGSAKFNAMAGANGALGGDANSLLTNPAGLGVAISGEVSATLSIMGNKNSATLGNQTIDYSKTRGDLGNVGGIIAFPLMTETKWKFINIGVNFSNQSLDNVVQSPGNNNMIADFADKSSYSLGGHQYSRFGNLSKMSFGVGANYNHSFYIGAGLNFFNATVDQGDIAAFNSLDNNSVRYFDKQDSPYWERSSGFSASVGVIGKLSPNFRLGASLETPTFWNIDREFSFYDNPTYGNGIGTENRKFTSPLKATVSAAFVASKNFSLNVDYTLGLTKPDYKVYSGIESELNSFFKENYKNMSEVRVGAEYRVQQLRLRGGYSYLSNPLDALTIPRFDSAGNVGDQSYSNLMLSDRNLVSFGIGYDFKSFYIDASYQNISSKYSNPFMRGFRSDNFDTAYYSVDNSNKVTVFENDAYAVSEVKNNRNNFFITVGWKF</sequence>
<reference evidence="3" key="1">
    <citation type="submission" date="2018-06" db="EMBL/GenBank/DDBJ databases">
        <authorList>
            <person name="Lum Nde A."/>
            <person name="Hugo C."/>
        </authorList>
    </citation>
    <scope>NUCLEOTIDE SEQUENCE [LARGE SCALE GENOMIC DNA]</scope>
    <source>
        <strain evidence="3">1_F178</strain>
    </source>
</reference>
<dbReference type="AlphaFoldDB" id="A0A3D9C6H4"/>
<feature type="chain" id="PRO_5017686955" evidence="1">
    <location>
        <begin position="20"/>
        <end position="471"/>
    </location>
</feature>
<gene>
    <name evidence="2" type="ORF">DRF65_14875</name>
</gene>
<dbReference type="Gene3D" id="2.40.160.60">
    <property type="entry name" value="Outer membrane protein transport protein (OMPP1/FadL/TodX)"/>
    <property type="match status" value="1"/>
</dbReference>
<name>A0A3D9C6H4_9FLAO</name>
<protein>
    <submittedName>
        <fullName evidence="2">Hemin receptor</fullName>
    </submittedName>
</protein>
<proteinExistence type="predicted"/>
<organism evidence="2 3">
    <name type="scientific">Chryseobacterium pennae</name>
    <dbReference type="NCBI Taxonomy" id="2258962"/>
    <lineage>
        <taxon>Bacteria</taxon>
        <taxon>Pseudomonadati</taxon>
        <taxon>Bacteroidota</taxon>
        <taxon>Flavobacteriia</taxon>
        <taxon>Flavobacteriales</taxon>
        <taxon>Weeksellaceae</taxon>
        <taxon>Chryseobacterium group</taxon>
        <taxon>Chryseobacterium</taxon>
    </lineage>
</organism>
<evidence type="ECO:0000313" key="3">
    <source>
        <dbReference type="Proteomes" id="UP000256686"/>
    </source>
</evidence>
<keyword evidence="1" id="KW-0732">Signal</keyword>